<reference evidence="3" key="1">
    <citation type="submission" date="2024-07" db="EMBL/GenBank/DDBJ databases">
        <title>Two chromosome-level genome assemblies of Korean endemic species Abeliophyllum distichum and Forsythia ovata (Oleaceae).</title>
        <authorList>
            <person name="Jang H."/>
        </authorList>
    </citation>
    <scope>NUCLEOTIDE SEQUENCE [LARGE SCALE GENOMIC DNA]</scope>
</reference>
<feature type="compositionally biased region" description="Low complexity" evidence="1">
    <location>
        <begin position="179"/>
        <end position="191"/>
    </location>
</feature>
<dbReference type="EMBL" id="JBFOLJ010000006">
    <property type="protein sequence ID" value="KAL2528294.1"/>
    <property type="molecule type" value="Genomic_DNA"/>
</dbReference>
<evidence type="ECO:0000256" key="1">
    <source>
        <dbReference type="SAM" id="MobiDB-lite"/>
    </source>
</evidence>
<dbReference type="Proteomes" id="UP001604277">
    <property type="component" value="Unassembled WGS sequence"/>
</dbReference>
<keyword evidence="3" id="KW-1185">Reference proteome</keyword>
<comment type="caution">
    <text evidence="2">The sequence shown here is derived from an EMBL/GenBank/DDBJ whole genome shotgun (WGS) entry which is preliminary data.</text>
</comment>
<proteinExistence type="predicted"/>
<protein>
    <submittedName>
        <fullName evidence="2">Uncharacterized protein</fullName>
    </submittedName>
</protein>
<accession>A0ABD1UTA8</accession>
<feature type="compositionally biased region" description="Polar residues" evidence="1">
    <location>
        <begin position="158"/>
        <end position="169"/>
    </location>
</feature>
<evidence type="ECO:0000313" key="3">
    <source>
        <dbReference type="Proteomes" id="UP001604277"/>
    </source>
</evidence>
<feature type="region of interest" description="Disordered" evidence="1">
    <location>
        <begin position="144"/>
        <end position="191"/>
    </location>
</feature>
<gene>
    <name evidence="2" type="ORF">Fot_20895</name>
</gene>
<organism evidence="2 3">
    <name type="scientific">Forsythia ovata</name>
    <dbReference type="NCBI Taxonomy" id="205694"/>
    <lineage>
        <taxon>Eukaryota</taxon>
        <taxon>Viridiplantae</taxon>
        <taxon>Streptophyta</taxon>
        <taxon>Embryophyta</taxon>
        <taxon>Tracheophyta</taxon>
        <taxon>Spermatophyta</taxon>
        <taxon>Magnoliopsida</taxon>
        <taxon>eudicotyledons</taxon>
        <taxon>Gunneridae</taxon>
        <taxon>Pentapetalae</taxon>
        <taxon>asterids</taxon>
        <taxon>lamiids</taxon>
        <taxon>Lamiales</taxon>
        <taxon>Oleaceae</taxon>
        <taxon>Forsythieae</taxon>
        <taxon>Forsythia</taxon>
    </lineage>
</organism>
<dbReference type="AlphaFoldDB" id="A0ABD1UTA8"/>
<evidence type="ECO:0000313" key="2">
    <source>
        <dbReference type="EMBL" id="KAL2528294.1"/>
    </source>
</evidence>
<name>A0ABD1UTA8_9LAMI</name>
<sequence length="191" mass="21536">MKLQNLMSSHPSNMVQRTDSMLGQSTPRIIRSRGPTMGRDMPEKLGKSAEELEGCSIEGEQNAMCNRRPNWPAYFSSQTIKENPYQNQMAMKERISFTDFGKNSRNIQSVVCSHKVTQRFPHKTMGSNSMDKPAKLLVPSSFHEYQSDQHHDGVPSNIKYTSPPRNISSHHQELEGTPSSSYSSNWISSAS</sequence>